<dbReference type="Proteomes" id="UP000011661">
    <property type="component" value="Unassembled WGS sequence"/>
</dbReference>
<dbReference type="EMBL" id="AOHX01000046">
    <property type="protein sequence ID" value="ELY42345.1"/>
    <property type="molecule type" value="Genomic_DNA"/>
</dbReference>
<dbReference type="PANTHER" id="PTHR43767">
    <property type="entry name" value="LONG-CHAIN-FATTY-ACID--COA LIGASE"/>
    <property type="match status" value="1"/>
</dbReference>
<dbReference type="AlphaFoldDB" id="L9VYS8"/>
<proteinExistence type="predicted"/>
<feature type="domain" description="AMP-dependent synthetase/ligase" evidence="2">
    <location>
        <begin position="16"/>
        <end position="334"/>
    </location>
</feature>
<dbReference type="InterPro" id="IPR050237">
    <property type="entry name" value="ATP-dep_AMP-bd_enzyme"/>
</dbReference>
<dbReference type="SUPFAM" id="SSF56801">
    <property type="entry name" value="Acetyl-CoA synthetase-like"/>
    <property type="match status" value="1"/>
</dbReference>
<dbReference type="PANTHER" id="PTHR43767:SF1">
    <property type="entry name" value="NONRIBOSOMAL PEPTIDE SYNTHASE PES1 (EUROFUNG)-RELATED"/>
    <property type="match status" value="1"/>
</dbReference>
<evidence type="ECO:0000259" key="2">
    <source>
        <dbReference type="Pfam" id="PF00501"/>
    </source>
</evidence>
<dbReference type="OrthoDB" id="161417at2157"/>
<comment type="caution">
    <text evidence="3">The sequence shown here is derived from an EMBL/GenBank/DDBJ whole genome shotgun (WGS) entry which is preliminary data.</text>
</comment>
<sequence>MATIIQTLQTVTMDHQTATAIGGDDPLTFSALWSLTDGFAGGLQQRAITAGDAVAIHLSNPRAFLIAFFGTLRNGCVPVTMPADYRTDDIVSALNETECKAFVTDETPFLSVLNGADETRVAITVDCDARMGITLSAFLDNDGMNSAGSRTGIDVVRQSDGDHGLIAYVGHEDGAPLGVRYTHAALTAAASVEHPLLETDGTMRHLGSLPLSNPLELRYGATATILGGGTYLPQHHWDPETVRSLCYTDRVDRTFVSPSQFEALAALETDLAETVAVIEPTPMAGLEESDGAVTRLCGRPETGLTHVRTPTADDSPRSRHGETLPTVEHRVLEDGAELAVDTPAAMDGYVDRPALTDERTERLDGSRWIRTGVTADAVPTRP</sequence>
<dbReference type="STRING" id="1230460.C495_15112"/>
<dbReference type="InterPro" id="IPR000873">
    <property type="entry name" value="AMP-dep_synth/lig_dom"/>
</dbReference>
<feature type="compositionally biased region" description="Basic and acidic residues" evidence="1">
    <location>
        <begin position="314"/>
        <end position="327"/>
    </location>
</feature>
<evidence type="ECO:0000256" key="1">
    <source>
        <dbReference type="SAM" id="MobiDB-lite"/>
    </source>
</evidence>
<feature type="region of interest" description="Disordered" evidence="1">
    <location>
        <begin position="302"/>
        <end position="327"/>
    </location>
</feature>
<dbReference type="Pfam" id="PF00501">
    <property type="entry name" value="AMP-binding"/>
    <property type="match status" value="1"/>
</dbReference>
<evidence type="ECO:0000313" key="4">
    <source>
        <dbReference type="Proteomes" id="UP000011661"/>
    </source>
</evidence>
<dbReference type="eggNOG" id="arCOG00856">
    <property type="taxonomic scope" value="Archaea"/>
</dbReference>
<evidence type="ECO:0000313" key="3">
    <source>
        <dbReference type="EMBL" id="ELY42345.1"/>
    </source>
</evidence>
<organism evidence="3 4">
    <name type="scientific">Natronorubrum sulfidifaciens JCM 14089</name>
    <dbReference type="NCBI Taxonomy" id="1230460"/>
    <lineage>
        <taxon>Archaea</taxon>
        <taxon>Methanobacteriati</taxon>
        <taxon>Methanobacteriota</taxon>
        <taxon>Stenosarchaea group</taxon>
        <taxon>Halobacteria</taxon>
        <taxon>Halobacteriales</taxon>
        <taxon>Natrialbaceae</taxon>
        <taxon>Natronorubrum</taxon>
    </lineage>
</organism>
<dbReference type="RefSeq" id="WP_008164360.1">
    <property type="nucleotide sequence ID" value="NZ_AOHX01000046.1"/>
</dbReference>
<gene>
    <name evidence="3" type="ORF">C495_15112</name>
</gene>
<dbReference type="InterPro" id="IPR042099">
    <property type="entry name" value="ANL_N_sf"/>
</dbReference>
<dbReference type="PATRIC" id="fig|1230460.4.peg.3069"/>
<protein>
    <submittedName>
        <fullName evidence="3">Long-chain acyl-CoA synthetase</fullName>
    </submittedName>
</protein>
<keyword evidence="4" id="KW-1185">Reference proteome</keyword>
<name>L9VYS8_9EURY</name>
<reference evidence="3 4" key="1">
    <citation type="journal article" date="2014" name="PLoS Genet.">
        <title>Phylogenetically driven sequencing of extremely halophilic archaea reveals strategies for static and dynamic osmo-response.</title>
        <authorList>
            <person name="Becker E.A."/>
            <person name="Seitzer P.M."/>
            <person name="Tritt A."/>
            <person name="Larsen D."/>
            <person name="Krusor M."/>
            <person name="Yao A.I."/>
            <person name="Wu D."/>
            <person name="Madern D."/>
            <person name="Eisen J.A."/>
            <person name="Darling A.E."/>
            <person name="Facciotti M.T."/>
        </authorList>
    </citation>
    <scope>NUCLEOTIDE SEQUENCE [LARGE SCALE GENOMIC DNA]</scope>
    <source>
        <strain evidence="3 4">JCM 14089</strain>
    </source>
</reference>
<dbReference type="Gene3D" id="3.40.50.12780">
    <property type="entry name" value="N-terminal domain of ligase-like"/>
    <property type="match status" value="1"/>
</dbReference>
<accession>L9VYS8</accession>